<proteinExistence type="predicted"/>
<accession>A0A0B8Z7M9</accession>
<comment type="caution">
    <text evidence="1">The sequence shown here is derived from an EMBL/GenBank/DDBJ whole genome shotgun (WGS) entry which is preliminary data.</text>
</comment>
<keyword evidence="2" id="KW-1185">Reference proteome</keyword>
<reference evidence="1 2" key="1">
    <citation type="submission" date="2014-10" db="EMBL/GenBank/DDBJ databases">
        <title>Draft genome sequence of Novosphingobium subterraneum DSM 12447.</title>
        <authorList>
            <person name="Gan H.M."/>
            <person name="Gan H.Y."/>
            <person name="Savka M.A."/>
        </authorList>
    </citation>
    <scope>NUCLEOTIDE SEQUENCE [LARGE SCALE GENOMIC DNA]</scope>
    <source>
        <strain evidence="1 2">DSM 12447</strain>
    </source>
</reference>
<dbReference type="EMBL" id="JRVC01000032">
    <property type="protein sequence ID" value="KHS42226.1"/>
    <property type="molecule type" value="Genomic_DNA"/>
</dbReference>
<dbReference type="RefSeq" id="WP_156484064.1">
    <property type="nucleotide sequence ID" value="NZ_JRVC01000032.1"/>
</dbReference>
<name>A0A0B8Z7M9_9SPHN</name>
<evidence type="ECO:0000313" key="1">
    <source>
        <dbReference type="EMBL" id="KHS42226.1"/>
    </source>
</evidence>
<protein>
    <submittedName>
        <fullName evidence="1">Uncharacterized protein</fullName>
    </submittedName>
</protein>
<evidence type="ECO:0000313" key="2">
    <source>
        <dbReference type="Proteomes" id="UP000031338"/>
    </source>
</evidence>
<sequence>MRALTEFYLERVAQCADEAKTSGLANQRTKFLHAEAAWQALANRSARNERVQAERELV</sequence>
<dbReference type="Proteomes" id="UP000031338">
    <property type="component" value="Unassembled WGS sequence"/>
</dbReference>
<gene>
    <name evidence="1" type="ORF">NJ75_04354</name>
</gene>
<organism evidence="1 2">
    <name type="scientific">Novosphingobium subterraneum</name>
    <dbReference type="NCBI Taxonomy" id="48936"/>
    <lineage>
        <taxon>Bacteria</taxon>
        <taxon>Pseudomonadati</taxon>
        <taxon>Pseudomonadota</taxon>
        <taxon>Alphaproteobacteria</taxon>
        <taxon>Sphingomonadales</taxon>
        <taxon>Sphingomonadaceae</taxon>
        <taxon>Novosphingobium</taxon>
    </lineage>
</organism>
<dbReference type="PATRIC" id="fig|48936.3.peg.4387"/>
<dbReference type="AlphaFoldDB" id="A0A0B8Z7M9"/>